<evidence type="ECO:0000256" key="3">
    <source>
        <dbReference type="ARBA" id="ARBA00022475"/>
    </source>
</evidence>
<keyword evidence="8 10" id="KW-1133">Transmembrane helix</keyword>
<dbReference type="RefSeq" id="WP_150024150.1">
    <property type="nucleotide sequence ID" value="NZ_VWOJ01000006.1"/>
</dbReference>
<evidence type="ECO:0000256" key="9">
    <source>
        <dbReference type="ARBA" id="ARBA00023136"/>
    </source>
</evidence>
<dbReference type="GO" id="GO:0006508">
    <property type="term" value="P:proteolysis"/>
    <property type="evidence" value="ECO:0007669"/>
    <property type="project" value="InterPro"/>
</dbReference>
<evidence type="ECO:0000256" key="5">
    <source>
        <dbReference type="ARBA" id="ARBA00022741"/>
    </source>
</evidence>
<comment type="caution">
    <text evidence="14">The sequence shown here is derived from an EMBL/GenBank/DDBJ whole genome shotgun (WGS) entry which is preliminary data.</text>
</comment>
<dbReference type="InterPro" id="IPR017871">
    <property type="entry name" value="ABC_transporter-like_CS"/>
</dbReference>
<dbReference type="PROSITE" id="PS00211">
    <property type="entry name" value="ABC_TRANSPORTER_1"/>
    <property type="match status" value="1"/>
</dbReference>
<evidence type="ECO:0000256" key="7">
    <source>
        <dbReference type="ARBA" id="ARBA00022840"/>
    </source>
</evidence>
<dbReference type="PANTHER" id="PTHR43394">
    <property type="entry name" value="ATP-DEPENDENT PERMEASE MDL1, MITOCHONDRIAL"/>
    <property type="match status" value="1"/>
</dbReference>
<keyword evidence="9 10" id="KW-0472">Membrane</keyword>
<dbReference type="Pfam" id="PF03412">
    <property type="entry name" value="Peptidase_C39"/>
    <property type="match status" value="1"/>
</dbReference>
<proteinExistence type="predicted"/>
<keyword evidence="4 10" id="KW-0812">Transmembrane</keyword>
<dbReference type="SUPFAM" id="SSF52540">
    <property type="entry name" value="P-loop containing nucleoside triphosphate hydrolases"/>
    <property type="match status" value="1"/>
</dbReference>
<dbReference type="InterPro" id="IPR036640">
    <property type="entry name" value="ABC1_TM_sf"/>
</dbReference>
<keyword evidence="5" id="KW-0547">Nucleotide-binding</keyword>
<organism evidence="14 15">
    <name type="scientific">Alkalicaulis satelles</name>
    <dbReference type="NCBI Taxonomy" id="2609175"/>
    <lineage>
        <taxon>Bacteria</taxon>
        <taxon>Pseudomonadati</taxon>
        <taxon>Pseudomonadota</taxon>
        <taxon>Alphaproteobacteria</taxon>
        <taxon>Maricaulales</taxon>
        <taxon>Maricaulaceae</taxon>
        <taxon>Alkalicaulis</taxon>
    </lineage>
</organism>
<evidence type="ECO:0000256" key="8">
    <source>
        <dbReference type="ARBA" id="ARBA00022989"/>
    </source>
</evidence>
<dbReference type="InterPro" id="IPR039421">
    <property type="entry name" value="Type_1_exporter"/>
</dbReference>
<dbReference type="InterPro" id="IPR005074">
    <property type="entry name" value="Peptidase_C39"/>
</dbReference>
<evidence type="ECO:0000259" key="12">
    <source>
        <dbReference type="PROSITE" id="PS50929"/>
    </source>
</evidence>
<evidence type="ECO:0000256" key="1">
    <source>
        <dbReference type="ARBA" id="ARBA00004651"/>
    </source>
</evidence>
<dbReference type="SUPFAM" id="SSF90123">
    <property type="entry name" value="ABC transporter transmembrane region"/>
    <property type="match status" value="1"/>
</dbReference>
<dbReference type="Gene3D" id="3.90.70.10">
    <property type="entry name" value="Cysteine proteinases"/>
    <property type="match status" value="1"/>
</dbReference>
<dbReference type="CDD" id="cd02419">
    <property type="entry name" value="Peptidase_C39C"/>
    <property type="match status" value="1"/>
</dbReference>
<evidence type="ECO:0000256" key="10">
    <source>
        <dbReference type="SAM" id="Phobius"/>
    </source>
</evidence>
<dbReference type="PANTHER" id="PTHR43394:SF1">
    <property type="entry name" value="ATP-BINDING CASSETTE SUB-FAMILY B MEMBER 10, MITOCHONDRIAL"/>
    <property type="match status" value="1"/>
</dbReference>
<feature type="domain" description="Peptidase C39" evidence="13">
    <location>
        <begin position="16"/>
        <end position="135"/>
    </location>
</feature>
<evidence type="ECO:0000256" key="2">
    <source>
        <dbReference type="ARBA" id="ARBA00022448"/>
    </source>
</evidence>
<name>A0A5M6Z9X6_9PROT</name>
<reference evidence="14 15" key="1">
    <citation type="submission" date="2019-09" db="EMBL/GenBank/DDBJ databases">
        <authorList>
            <person name="Kevbrin V."/>
            <person name="Grouzdev D.S."/>
        </authorList>
    </citation>
    <scope>NUCLEOTIDE SEQUENCE [LARGE SCALE GENOMIC DNA]</scope>
    <source>
        <strain evidence="14 15">G-192</strain>
    </source>
</reference>
<protein>
    <submittedName>
        <fullName evidence="14">Peptidase domain-containing ABC transporter</fullName>
    </submittedName>
</protein>
<dbReference type="InterPro" id="IPR033838">
    <property type="entry name" value="CvaB_peptidase"/>
</dbReference>
<dbReference type="PROSITE" id="PS50893">
    <property type="entry name" value="ABC_TRANSPORTER_2"/>
    <property type="match status" value="1"/>
</dbReference>
<dbReference type="Proteomes" id="UP000325122">
    <property type="component" value="Unassembled WGS sequence"/>
</dbReference>
<evidence type="ECO:0000256" key="4">
    <source>
        <dbReference type="ARBA" id="ARBA00022692"/>
    </source>
</evidence>
<dbReference type="FunFam" id="3.40.50.300:FF:000299">
    <property type="entry name" value="ABC transporter ATP-binding protein/permease"/>
    <property type="match status" value="1"/>
</dbReference>
<keyword evidence="15" id="KW-1185">Reference proteome</keyword>
<evidence type="ECO:0000313" key="15">
    <source>
        <dbReference type="Proteomes" id="UP000325122"/>
    </source>
</evidence>
<dbReference type="PROSITE" id="PS50990">
    <property type="entry name" value="PEPTIDASE_C39"/>
    <property type="match status" value="1"/>
</dbReference>
<dbReference type="Pfam" id="PF00664">
    <property type="entry name" value="ABC_membrane"/>
    <property type="match status" value="1"/>
</dbReference>
<feature type="transmembrane region" description="Helical" evidence="10">
    <location>
        <begin position="206"/>
        <end position="231"/>
    </location>
</feature>
<comment type="subcellular location">
    <subcellularLocation>
        <location evidence="1">Cell membrane</location>
        <topology evidence="1">Multi-pass membrane protein</topology>
    </subcellularLocation>
</comment>
<gene>
    <name evidence="14" type="ORF">F1654_13810</name>
</gene>
<feature type="transmembrane region" description="Helical" evidence="10">
    <location>
        <begin position="166"/>
        <end position="186"/>
    </location>
</feature>
<accession>A0A5M6Z9X6</accession>
<dbReference type="GO" id="GO:0005524">
    <property type="term" value="F:ATP binding"/>
    <property type="evidence" value="ECO:0007669"/>
    <property type="project" value="UniProtKB-KW"/>
</dbReference>
<feature type="transmembrane region" description="Helical" evidence="10">
    <location>
        <begin position="307"/>
        <end position="327"/>
    </location>
</feature>
<evidence type="ECO:0000256" key="6">
    <source>
        <dbReference type="ARBA" id="ARBA00022801"/>
    </source>
</evidence>
<dbReference type="GO" id="GO:0015421">
    <property type="term" value="F:ABC-type oligopeptide transporter activity"/>
    <property type="evidence" value="ECO:0007669"/>
    <property type="project" value="TreeGrafter"/>
</dbReference>
<dbReference type="GO" id="GO:0005886">
    <property type="term" value="C:plasma membrane"/>
    <property type="evidence" value="ECO:0007669"/>
    <property type="project" value="UniProtKB-SubCell"/>
</dbReference>
<dbReference type="Gene3D" id="1.20.1560.10">
    <property type="entry name" value="ABC transporter type 1, transmembrane domain"/>
    <property type="match status" value="1"/>
</dbReference>
<dbReference type="GO" id="GO:0008234">
    <property type="term" value="F:cysteine-type peptidase activity"/>
    <property type="evidence" value="ECO:0007669"/>
    <property type="project" value="InterPro"/>
</dbReference>
<keyword evidence="3" id="KW-1003">Cell membrane</keyword>
<dbReference type="AlphaFoldDB" id="A0A5M6Z9X6"/>
<keyword evidence="6" id="KW-0378">Hydrolase</keyword>
<dbReference type="EMBL" id="VWOJ01000006">
    <property type="protein sequence ID" value="KAA5800910.1"/>
    <property type="molecule type" value="Genomic_DNA"/>
</dbReference>
<dbReference type="Gene3D" id="3.40.50.300">
    <property type="entry name" value="P-loop containing nucleotide triphosphate hydrolases"/>
    <property type="match status" value="1"/>
</dbReference>
<evidence type="ECO:0000313" key="14">
    <source>
        <dbReference type="EMBL" id="KAA5800910.1"/>
    </source>
</evidence>
<evidence type="ECO:0000259" key="11">
    <source>
        <dbReference type="PROSITE" id="PS50893"/>
    </source>
</evidence>
<dbReference type="GO" id="GO:0016887">
    <property type="term" value="F:ATP hydrolysis activity"/>
    <property type="evidence" value="ECO:0007669"/>
    <property type="project" value="InterPro"/>
</dbReference>
<dbReference type="SMART" id="SM00382">
    <property type="entry name" value="AAA"/>
    <property type="match status" value="1"/>
</dbReference>
<dbReference type="CDD" id="cd18567">
    <property type="entry name" value="ABC_6TM_CvaB_RaxB_like"/>
    <property type="match status" value="1"/>
</dbReference>
<dbReference type="InterPro" id="IPR003593">
    <property type="entry name" value="AAA+_ATPase"/>
</dbReference>
<keyword evidence="7" id="KW-0067">ATP-binding</keyword>
<feature type="domain" description="ABC transmembrane type-1" evidence="12">
    <location>
        <begin position="167"/>
        <end position="448"/>
    </location>
</feature>
<feature type="transmembrane region" description="Helical" evidence="10">
    <location>
        <begin position="276"/>
        <end position="301"/>
    </location>
</feature>
<dbReference type="Pfam" id="PF00005">
    <property type="entry name" value="ABC_tran"/>
    <property type="match status" value="1"/>
</dbReference>
<dbReference type="InterPro" id="IPR003439">
    <property type="entry name" value="ABC_transporter-like_ATP-bd"/>
</dbReference>
<keyword evidence="2" id="KW-0813">Transport</keyword>
<dbReference type="InterPro" id="IPR011527">
    <property type="entry name" value="ABC1_TM_dom"/>
</dbReference>
<dbReference type="PROSITE" id="PS50929">
    <property type="entry name" value="ABC_TM1F"/>
    <property type="match status" value="1"/>
</dbReference>
<evidence type="ECO:0000259" key="13">
    <source>
        <dbReference type="PROSITE" id="PS50990"/>
    </source>
</evidence>
<feature type="domain" description="ABC transporter" evidence="11">
    <location>
        <begin position="482"/>
        <end position="695"/>
    </location>
</feature>
<sequence>MIEELFHRGRMPTILQAEASECGLACLAMIASRHGRRTNLSELRATLSLSLKGMTLQGLMQAADGMGFSCRAVRCEIDELEQLRLPAILHWDMNHFVVLASVKRGQVVIHDPARGRRTMSLAEASDSFTGVALELTPTPFFETKRTVTTLKLGDFWSRIRGLSGSLWQLFFLSLLLQLFVIVGPLVNQIVVDEAITKADLDLLNTVIIGFMILTLLQVAITAIRGFVGMYLGKLMTFQMQANLLRHLMRLPADFFEKRHVGDIVTRFGSIGPIQNLITAGVIGAALDGLMAIGTLLFMFFYAPTLTVVVLGFLTLYFIARFASYPYIRRMTEEQIQTSADVQSHFLETIRSIRPVKLFGREEQRHNRWQNLFATNMNIGIRLERFGIWSGSGHALLSGAQTLAVLYLGARAVIAGDMTLGMLFAFQSYRSSFTGAAVGLVNTLFSWRLVGLHLERLADIAQTEPEEPQEKLSTLPQRLQGAIGVKDLRFRYGDHEPWVIDGVSLQVSPGEKLAIVGRSGGGKSTLMKLLLGLYTPQEGSISFDGRNLAHLGRRAVRSQIGVVMQDDRLLSGTLAENISFFDNAVDMQHVEWCAKAAAIHDEIAAMPMGYLSLVGDMGSALSGGQLQRILLARALYNKPSILMLDEGTANLDKGSEERITQALARIPVTQIIIAHRPQAIAYVDRVLEMSDGQVRG</sequence>
<dbReference type="InterPro" id="IPR027417">
    <property type="entry name" value="P-loop_NTPase"/>
</dbReference>